<comment type="caution">
    <text evidence="1">The sequence shown here is derived from an EMBL/GenBank/DDBJ whole genome shotgun (WGS) entry which is preliminary data.</text>
</comment>
<evidence type="ECO:0008006" key="3">
    <source>
        <dbReference type="Google" id="ProtNLM"/>
    </source>
</evidence>
<evidence type="ECO:0000313" key="1">
    <source>
        <dbReference type="EMBL" id="RRT61756.1"/>
    </source>
</evidence>
<protein>
    <recommendedName>
        <fullName evidence="3">Anaphase-promoting complex subunit 4 WD40 domain-containing protein</fullName>
    </recommendedName>
</protein>
<dbReference type="PANTHER" id="PTHR14604">
    <property type="entry name" value="WD40 REPEAT PF20"/>
    <property type="match status" value="1"/>
</dbReference>
<name>A0A426ZCV6_ENSVE</name>
<proteinExistence type="predicted"/>
<dbReference type="Gene3D" id="2.130.10.10">
    <property type="entry name" value="YVTN repeat-like/Quinoprotein amine dehydrogenase"/>
    <property type="match status" value="1"/>
</dbReference>
<dbReference type="InterPro" id="IPR036322">
    <property type="entry name" value="WD40_repeat_dom_sf"/>
</dbReference>
<organism evidence="1 2">
    <name type="scientific">Ensete ventricosum</name>
    <name type="common">Abyssinian banana</name>
    <name type="synonym">Musa ensete</name>
    <dbReference type="NCBI Taxonomy" id="4639"/>
    <lineage>
        <taxon>Eukaryota</taxon>
        <taxon>Viridiplantae</taxon>
        <taxon>Streptophyta</taxon>
        <taxon>Embryophyta</taxon>
        <taxon>Tracheophyta</taxon>
        <taxon>Spermatophyta</taxon>
        <taxon>Magnoliopsida</taxon>
        <taxon>Liliopsida</taxon>
        <taxon>Zingiberales</taxon>
        <taxon>Musaceae</taxon>
        <taxon>Ensete</taxon>
    </lineage>
</organism>
<sequence>CLASHNCRTRDQVHPLVVAMEFCSENILVCGSDCEYSGSAVVQLWDIESAGSCLSFTANDSYITSLKVNPAGNTIITGALCAGDGTIGLFDIRTCGAINHLSVGSGFEVVATLKDVGYV</sequence>
<accession>A0A426ZCV6</accession>
<dbReference type="PANTHER" id="PTHR14604:SF7">
    <property type="match status" value="1"/>
</dbReference>
<dbReference type="EMBL" id="AMZH03007258">
    <property type="protein sequence ID" value="RRT61756.1"/>
    <property type="molecule type" value="Genomic_DNA"/>
</dbReference>
<evidence type="ECO:0000313" key="2">
    <source>
        <dbReference type="Proteomes" id="UP000287651"/>
    </source>
</evidence>
<feature type="non-terminal residue" evidence="1">
    <location>
        <position position="1"/>
    </location>
</feature>
<dbReference type="SUPFAM" id="SSF50978">
    <property type="entry name" value="WD40 repeat-like"/>
    <property type="match status" value="1"/>
</dbReference>
<dbReference type="AlphaFoldDB" id="A0A426ZCV6"/>
<reference evidence="1 2" key="1">
    <citation type="journal article" date="2014" name="Agronomy (Basel)">
        <title>A Draft Genome Sequence for Ensete ventricosum, the Drought-Tolerant Tree Against Hunger.</title>
        <authorList>
            <person name="Harrison J."/>
            <person name="Moore K.A."/>
            <person name="Paszkiewicz K."/>
            <person name="Jones T."/>
            <person name="Grant M."/>
            <person name="Ambacheew D."/>
            <person name="Muzemil S."/>
            <person name="Studholme D.J."/>
        </authorList>
    </citation>
    <scope>NUCLEOTIDE SEQUENCE [LARGE SCALE GENOMIC DNA]</scope>
</reference>
<gene>
    <name evidence="1" type="ORF">B296_00032956</name>
</gene>
<dbReference type="InterPro" id="IPR015943">
    <property type="entry name" value="WD40/YVTN_repeat-like_dom_sf"/>
</dbReference>
<dbReference type="InterPro" id="IPR050995">
    <property type="entry name" value="WD-F-box_domain-protein"/>
</dbReference>
<dbReference type="Proteomes" id="UP000287651">
    <property type="component" value="Unassembled WGS sequence"/>
</dbReference>